<protein>
    <submittedName>
        <fullName evidence="3">HIT family protein</fullName>
    </submittedName>
</protein>
<dbReference type="Pfam" id="PF01230">
    <property type="entry name" value="HIT"/>
    <property type="match status" value="1"/>
</dbReference>
<organism evidence="3 4">
    <name type="scientific">Sporolactobacillus terrae</name>
    <dbReference type="NCBI Taxonomy" id="269673"/>
    <lineage>
        <taxon>Bacteria</taxon>
        <taxon>Bacillati</taxon>
        <taxon>Bacillota</taxon>
        <taxon>Bacilli</taxon>
        <taxon>Bacillales</taxon>
        <taxon>Sporolactobacillaceae</taxon>
        <taxon>Sporolactobacillus</taxon>
    </lineage>
</organism>
<dbReference type="EMBL" id="CP025688">
    <property type="protein sequence ID" value="QAA23949.1"/>
    <property type="molecule type" value="Genomic_DNA"/>
</dbReference>
<keyword evidence="4" id="KW-1185">Reference proteome</keyword>
<dbReference type="InterPro" id="IPR036265">
    <property type="entry name" value="HIT-like_sf"/>
</dbReference>
<dbReference type="SUPFAM" id="SSF54197">
    <property type="entry name" value="HIT-like"/>
    <property type="match status" value="1"/>
</dbReference>
<gene>
    <name evidence="3" type="ORF">C0674_02645</name>
</gene>
<proteinExistence type="predicted"/>
<dbReference type="Gene3D" id="3.30.428.10">
    <property type="entry name" value="HIT-like"/>
    <property type="match status" value="1"/>
</dbReference>
<feature type="short sequence motif" description="Histidine triad motif" evidence="1">
    <location>
        <begin position="99"/>
        <end position="103"/>
    </location>
</feature>
<dbReference type="Proteomes" id="UP000285882">
    <property type="component" value="Chromosome"/>
</dbReference>
<evidence type="ECO:0000313" key="4">
    <source>
        <dbReference type="Proteomes" id="UP000285882"/>
    </source>
</evidence>
<sequence length="151" mass="17805">MNPDRYNRCCFYCTHNETLHERMIEIKPLHVSTFYLNRDQTHRGRSIVALNWHVDELFQLSNVERNEFADDVAHAAQTLAKVFSPDKINYAIYGDSVSHLHVHLVPKYKTDFDWDDAFVNNPSEPKKLTEYDYQNLIQGIKANLVYEEDLE</sequence>
<dbReference type="InterPro" id="IPR011146">
    <property type="entry name" value="HIT-like"/>
</dbReference>
<accession>A0ABX5QBG5</accession>
<dbReference type="PROSITE" id="PS51084">
    <property type="entry name" value="HIT_2"/>
    <property type="match status" value="1"/>
</dbReference>
<feature type="domain" description="HIT" evidence="2">
    <location>
        <begin position="11"/>
        <end position="114"/>
    </location>
</feature>
<reference evidence="3 4" key="1">
    <citation type="submission" date="2018-01" db="EMBL/GenBank/DDBJ databases">
        <title>Complete genome sequencing of Sporolactobacillus terrae DLG3.</title>
        <authorList>
            <person name="Nam Y.-D."/>
            <person name="Kang J."/>
            <person name="Chung W.-H."/>
        </authorList>
    </citation>
    <scope>NUCLEOTIDE SEQUENCE [LARGE SCALE GENOMIC DNA]</scope>
    <source>
        <strain evidence="3 4">DLG3</strain>
    </source>
</reference>
<evidence type="ECO:0000259" key="2">
    <source>
        <dbReference type="PROSITE" id="PS51084"/>
    </source>
</evidence>
<evidence type="ECO:0000256" key="1">
    <source>
        <dbReference type="PROSITE-ProRule" id="PRU00464"/>
    </source>
</evidence>
<evidence type="ECO:0000313" key="3">
    <source>
        <dbReference type="EMBL" id="QAA23949.1"/>
    </source>
</evidence>
<name>A0ABX5QBG5_9BACL</name>